<dbReference type="KEGG" id="por:APT59_10735"/>
<comment type="similarity">
    <text evidence="3">Belongs to the class-III pyridoxal-phosphate-dependent aminotransferase family.</text>
</comment>
<evidence type="ECO:0000256" key="3">
    <source>
        <dbReference type="RuleBase" id="RU003560"/>
    </source>
</evidence>
<dbReference type="PANTHER" id="PTHR43713:SF3">
    <property type="entry name" value="GLUTAMATE-1-SEMIALDEHYDE 2,1-AMINOMUTASE 1, CHLOROPLASTIC-RELATED"/>
    <property type="match status" value="1"/>
</dbReference>
<dbReference type="Gene3D" id="3.40.640.10">
    <property type="entry name" value="Type I PLP-dependent aspartate aminotransferase-like (Major domain)"/>
    <property type="match status" value="1"/>
</dbReference>
<dbReference type="Proteomes" id="UP000064137">
    <property type="component" value="Chromosome"/>
</dbReference>
<dbReference type="InterPro" id="IPR015421">
    <property type="entry name" value="PyrdxlP-dep_Trfase_major"/>
</dbReference>
<keyword evidence="2 3" id="KW-0663">Pyridoxal phosphate</keyword>
<reference evidence="4 5" key="1">
    <citation type="submission" date="2016-01" db="EMBL/GenBank/DDBJ databases">
        <title>Annotation of Pseudomonas oryzihabitans USDA-ARS-USMARC-56511.</title>
        <authorList>
            <person name="Harhay G.P."/>
            <person name="Harhay D.M."/>
            <person name="Smith T.P.L."/>
            <person name="Bono J.L."/>
            <person name="Heaton M.P."/>
            <person name="Clawson M.L."/>
            <person name="Chitko-Mckown C.G."/>
            <person name="Capik S.F."/>
            <person name="DeDonder K.D."/>
            <person name="Apley M.D."/>
            <person name="Lubbers B.V."/>
            <person name="White B.J."/>
            <person name="Larson R.L."/>
        </authorList>
    </citation>
    <scope>NUCLEOTIDE SEQUENCE [LARGE SCALE GENOMIC DNA]</scope>
    <source>
        <strain evidence="4 5">USDA-ARS-USMARC-56511</strain>
    </source>
</reference>
<protein>
    <submittedName>
        <fullName evidence="4">Aminotransferase</fullName>
    </submittedName>
</protein>
<dbReference type="PANTHER" id="PTHR43713">
    <property type="entry name" value="GLUTAMATE-1-SEMIALDEHYDE 2,1-AMINOMUTASE"/>
    <property type="match status" value="1"/>
</dbReference>
<keyword evidence="4" id="KW-0032">Aminotransferase</keyword>
<dbReference type="RefSeq" id="WP_059314837.1">
    <property type="nucleotide sequence ID" value="NZ_CP013987.1"/>
</dbReference>
<gene>
    <name evidence="4" type="ORF">APT59_10735</name>
</gene>
<dbReference type="Pfam" id="PF00202">
    <property type="entry name" value="Aminotran_3"/>
    <property type="match status" value="1"/>
</dbReference>
<name>A0A0U4VNL2_9PSED</name>
<dbReference type="InterPro" id="IPR015424">
    <property type="entry name" value="PyrdxlP-dep_Trfase"/>
</dbReference>
<accession>A0A0U4VNL2</accession>
<evidence type="ECO:0000256" key="1">
    <source>
        <dbReference type="ARBA" id="ARBA00001933"/>
    </source>
</evidence>
<dbReference type="InterPro" id="IPR015422">
    <property type="entry name" value="PyrdxlP-dep_Trfase_small"/>
</dbReference>
<dbReference type="GO" id="GO:0008483">
    <property type="term" value="F:transaminase activity"/>
    <property type="evidence" value="ECO:0007669"/>
    <property type="project" value="UniProtKB-KW"/>
</dbReference>
<evidence type="ECO:0000313" key="5">
    <source>
        <dbReference type="Proteomes" id="UP000064137"/>
    </source>
</evidence>
<dbReference type="InterPro" id="IPR005814">
    <property type="entry name" value="Aminotrans_3"/>
</dbReference>
<dbReference type="Gene3D" id="3.90.1150.10">
    <property type="entry name" value="Aspartate Aminotransferase, domain 1"/>
    <property type="match status" value="1"/>
</dbReference>
<dbReference type="AlphaFoldDB" id="A0A0U4VNL2"/>
<dbReference type="EMBL" id="CP013987">
    <property type="protein sequence ID" value="ALZ84647.1"/>
    <property type="molecule type" value="Genomic_DNA"/>
</dbReference>
<comment type="cofactor">
    <cofactor evidence="1">
        <name>pyridoxal 5'-phosphate</name>
        <dbReference type="ChEBI" id="CHEBI:597326"/>
    </cofactor>
</comment>
<evidence type="ECO:0000256" key="2">
    <source>
        <dbReference type="ARBA" id="ARBA00022898"/>
    </source>
</evidence>
<dbReference type="GO" id="GO:0030170">
    <property type="term" value="F:pyridoxal phosphate binding"/>
    <property type="evidence" value="ECO:0007669"/>
    <property type="project" value="InterPro"/>
</dbReference>
<organism evidence="4 5">
    <name type="scientific">Pseudomonas oryzihabitans</name>
    <dbReference type="NCBI Taxonomy" id="47885"/>
    <lineage>
        <taxon>Bacteria</taxon>
        <taxon>Pseudomonadati</taxon>
        <taxon>Pseudomonadota</taxon>
        <taxon>Gammaproteobacteria</taxon>
        <taxon>Pseudomonadales</taxon>
        <taxon>Pseudomonadaceae</taxon>
        <taxon>Pseudomonas</taxon>
    </lineage>
</organism>
<evidence type="ECO:0000313" key="4">
    <source>
        <dbReference type="EMBL" id="ALZ84647.1"/>
    </source>
</evidence>
<sequence>MTTSGISEAAVETFAARERERFLARNPQSLALAERARQSLFGGVPMHWMSDWSMPSALFVSHAQGSRFHDVDGHDYVDFCLGDTGSMFGHSPEPIARALAEQGARGLTTMLPGEDAVVAGELLAERFGLPFWQVATTATDANRYVIRWARAITNRKMLLVFDGCYHGTVDDVMVRHQDGRTVHRGGLIGQAHNLAETSRAVPFNDLAALEAALVKGDVAALLCEPAMTNIGMVLPEPGFMDRVRALTRQYGTLLIIDETHTLSTGPGGCTRAWNLEPDFITFGKPIAGGVPCAAYGCSHEMAQAMRLAQQHASETSHGHGHSGMGTTLSANALAMRCLRVCLEEVMTPAAYARMLPLAARLAAGLRAVIARHGLAWSVTELGARCEFQFCATPPRTGAEAEAAFHDSLQQALHLYLINRGILITPFHNMTLCCPDLAPADVDLLLATLDQGLAELLALPGAREVQP</sequence>
<dbReference type="SUPFAM" id="SSF53383">
    <property type="entry name" value="PLP-dependent transferases"/>
    <property type="match status" value="1"/>
</dbReference>
<dbReference type="NCBIfam" id="NF005453">
    <property type="entry name" value="PRK07046.1"/>
    <property type="match status" value="1"/>
</dbReference>
<keyword evidence="4" id="KW-0808">Transferase</keyword>
<dbReference type="OrthoDB" id="3398487at2"/>
<proteinExistence type="inferred from homology"/>